<sequence>MPATNRKRNVVPDPIRKKIVEFVLHRGETKADVAKRFDYAWSTVDSIVRKYEETGESSAQRKKGGAFRGSKVNDEHLEVMLSYVADHPSTTVDEISRHLHEQTGLELSQTATRLALRDCLHITLKWVNVEHDCHNSPETIAARQAWVQAFRMQGLSLDEAVFLNEAGFHLQQTRNVRRAPIGQRAMQRNRPYDRGPNLSLLVAVDRNGIQAREVKTGAWNSTALTTFFRESVFLLFEGQSKTFVLDNARPHHSAIVRQAIEGAGHRIQFLPPYSPWFNIAEKVFAKVKPFVSRQDLHEGDDIRSWIDTSLSTITPAHCRGWLHETNHWMMVAEAGHPLDSDHDAEAALRRHGLFHEAPVIDPSLPA</sequence>
<feature type="domain" description="Tc1-like transposase DDE" evidence="1">
    <location>
        <begin position="161"/>
        <end position="293"/>
    </location>
</feature>
<dbReference type="SUPFAM" id="SSF46689">
    <property type="entry name" value="Homeodomain-like"/>
    <property type="match status" value="1"/>
</dbReference>
<evidence type="ECO:0000313" key="3">
    <source>
        <dbReference type="EMBL" id="SJX63641.1"/>
    </source>
</evidence>
<dbReference type="InterPro" id="IPR036388">
    <property type="entry name" value="WH-like_DNA-bd_sf"/>
</dbReference>
<evidence type="ECO:0000259" key="2">
    <source>
        <dbReference type="Pfam" id="PF13518"/>
    </source>
</evidence>
<dbReference type="Gene3D" id="3.30.420.10">
    <property type="entry name" value="Ribonuclease H-like superfamily/Ribonuclease H"/>
    <property type="match status" value="1"/>
</dbReference>
<organism evidence="3 4">
    <name type="scientific">Sporisorium reilianum f. sp. reilianum</name>
    <dbReference type="NCBI Taxonomy" id="72559"/>
    <lineage>
        <taxon>Eukaryota</taxon>
        <taxon>Fungi</taxon>
        <taxon>Dikarya</taxon>
        <taxon>Basidiomycota</taxon>
        <taxon>Ustilaginomycotina</taxon>
        <taxon>Ustilaginomycetes</taxon>
        <taxon>Ustilaginales</taxon>
        <taxon>Ustilaginaceae</taxon>
        <taxon>Sporisorium</taxon>
    </lineage>
</organism>
<dbReference type="InterPro" id="IPR036397">
    <property type="entry name" value="RNaseH_sf"/>
</dbReference>
<proteinExistence type="predicted"/>
<dbReference type="InterPro" id="IPR012337">
    <property type="entry name" value="RNaseH-like_sf"/>
</dbReference>
<dbReference type="InterPro" id="IPR055247">
    <property type="entry name" value="InsJ-like_HTH"/>
</dbReference>
<protein>
    <submittedName>
        <fullName evidence="3">Related to transposase</fullName>
    </submittedName>
</protein>
<evidence type="ECO:0000313" key="4">
    <source>
        <dbReference type="Proteomes" id="UP000239563"/>
    </source>
</evidence>
<evidence type="ECO:0000259" key="1">
    <source>
        <dbReference type="Pfam" id="PF13358"/>
    </source>
</evidence>
<dbReference type="Pfam" id="PF13518">
    <property type="entry name" value="HTH_28"/>
    <property type="match status" value="1"/>
</dbReference>
<accession>A0A2N8UFP6</accession>
<dbReference type="NCBIfam" id="NF033545">
    <property type="entry name" value="transpos_IS630"/>
    <property type="match status" value="1"/>
</dbReference>
<dbReference type="PANTHER" id="PTHR46564:SF1">
    <property type="entry name" value="TRANSPOSASE"/>
    <property type="match status" value="1"/>
</dbReference>
<reference evidence="3 4" key="1">
    <citation type="submission" date="2017-02" db="EMBL/GenBank/DDBJ databases">
        <authorList>
            <person name="Peterson S.W."/>
        </authorList>
    </citation>
    <scope>NUCLEOTIDE SEQUENCE [LARGE SCALE GENOMIC DNA]</scope>
    <source>
        <strain evidence="3 4">SRS1_H2-8</strain>
    </source>
</reference>
<gene>
    <name evidence="3" type="ORF">SRS1_25058</name>
</gene>
<dbReference type="SUPFAM" id="SSF53098">
    <property type="entry name" value="Ribonuclease H-like"/>
    <property type="match status" value="1"/>
</dbReference>
<dbReference type="Pfam" id="PF13358">
    <property type="entry name" value="DDE_3"/>
    <property type="match status" value="1"/>
</dbReference>
<dbReference type="InterPro" id="IPR038717">
    <property type="entry name" value="Tc1-like_DDE_dom"/>
</dbReference>
<dbReference type="GO" id="GO:0003676">
    <property type="term" value="F:nucleic acid binding"/>
    <property type="evidence" value="ECO:0007669"/>
    <property type="project" value="InterPro"/>
</dbReference>
<dbReference type="AlphaFoldDB" id="A0A2N8UFP6"/>
<dbReference type="InterPro" id="IPR047655">
    <property type="entry name" value="Transpos_IS630-like"/>
</dbReference>
<dbReference type="Proteomes" id="UP000239563">
    <property type="component" value="Chromosome IX"/>
</dbReference>
<dbReference type="InterPro" id="IPR009057">
    <property type="entry name" value="Homeodomain-like_sf"/>
</dbReference>
<name>A0A2N8UFP6_9BASI</name>
<dbReference type="Gene3D" id="1.10.10.10">
    <property type="entry name" value="Winged helix-like DNA-binding domain superfamily/Winged helix DNA-binding domain"/>
    <property type="match status" value="1"/>
</dbReference>
<feature type="domain" description="Insertion element IS150 protein InsJ-like helix-turn-helix" evidence="2">
    <location>
        <begin position="16"/>
        <end position="58"/>
    </location>
</feature>
<dbReference type="EMBL" id="LT795062">
    <property type="protein sequence ID" value="SJX63641.1"/>
    <property type="molecule type" value="Genomic_DNA"/>
</dbReference>
<dbReference type="PANTHER" id="PTHR46564">
    <property type="entry name" value="TRANSPOSASE"/>
    <property type="match status" value="1"/>
</dbReference>